<protein>
    <submittedName>
        <fullName evidence="2">Uncharacterized protein</fullName>
    </submittedName>
</protein>
<evidence type="ECO:0000313" key="3">
    <source>
        <dbReference type="Proteomes" id="UP000030185"/>
    </source>
</evidence>
<dbReference type="OrthoDB" id="1421711at2"/>
<accession>A0A098LAG9</accession>
<keyword evidence="3" id="KW-1185">Reference proteome</keyword>
<evidence type="ECO:0000313" key="2">
    <source>
        <dbReference type="EMBL" id="GAL83429.1"/>
    </source>
</evidence>
<comment type="caution">
    <text evidence="2">The sequence shown here is derived from an EMBL/GenBank/DDBJ whole genome shotgun (WGS) entry which is preliminary data.</text>
</comment>
<keyword evidence="1" id="KW-1133">Transmembrane helix</keyword>
<evidence type="ECO:0000256" key="1">
    <source>
        <dbReference type="SAM" id="Phobius"/>
    </source>
</evidence>
<gene>
    <name evidence="2" type="ORF">MYP_656</name>
</gene>
<organism evidence="2 3">
    <name type="scientific">Sporocytophaga myxococcoides</name>
    <dbReference type="NCBI Taxonomy" id="153721"/>
    <lineage>
        <taxon>Bacteria</taxon>
        <taxon>Pseudomonadati</taxon>
        <taxon>Bacteroidota</taxon>
        <taxon>Cytophagia</taxon>
        <taxon>Cytophagales</taxon>
        <taxon>Cytophagaceae</taxon>
        <taxon>Sporocytophaga</taxon>
    </lineage>
</organism>
<name>A0A098LAG9_9BACT</name>
<proteinExistence type="predicted"/>
<keyword evidence="1" id="KW-0812">Transmembrane</keyword>
<sequence length="136" mass="15476">MACTDSSKHIQSLIQYITTNNPDGITSFLSHYGKKTTFNNISEIYPEVLSIVKDRGLESIEKLYSYHPDREAILELNKAKESNISFQAIEKANVKPSVSLDDLRSIYSKNDFWHSNQFQTIALIVILVIVVIALRK</sequence>
<dbReference type="STRING" id="153721.MYP_656"/>
<dbReference type="EMBL" id="BBLT01000001">
    <property type="protein sequence ID" value="GAL83429.1"/>
    <property type="molecule type" value="Genomic_DNA"/>
</dbReference>
<keyword evidence="1" id="KW-0472">Membrane</keyword>
<dbReference type="RefSeq" id="WP_045458285.1">
    <property type="nucleotide sequence ID" value="NZ_BBLT01000001.1"/>
</dbReference>
<reference evidence="2 3" key="1">
    <citation type="submission" date="2014-09" db="EMBL/GenBank/DDBJ databases">
        <title>Sporocytophaga myxococcoides PG-01 genome sequencing.</title>
        <authorList>
            <person name="Liu L."/>
            <person name="Gao P.J."/>
            <person name="Chen G.J."/>
            <person name="Wang L.S."/>
        </authorList>
    </citation>
    <scope>NUCLEOTIDE SEQUENCE [LARGE SCALE GENOMIC DNA]</scope>
    <source>
        <strain evidence="2 3">PG-01</strain>
    </source>
</reference>
<dbReference type="AlphaFoldDB" id="A0A098LAG9"/>
<dbReference type="Proteomes" id="UP000030185">
    <property type="component" value="Unassembled WGS sequence"/>
</dbReference>
<feature type="transmembrane region" description="Helical" evidence="1">
    <location>
        <begin position="117"/>
        <end position="134"/>
    </location>
</feature>